<proteinExistence type="predicted"/>
<dbReference type="AlphaFoldDB" id="A0A0G4GZW5"/>
<gene>
    <name evidence="11" type="ORF">Vbra_19185</name>
</gene>
<dbReference type="InterPro" id="IPR046341">
    <property type="entry name" value="SET_dom_sf"/>
</dbReference>
<evidence type="ECO:0000259" key="10">
    <source>
        <dbReference type="PROSITE" id="PS51015"/>
    </source>
</evidence>
<dbReference type="SMART" id="SM00466">
    <property type="entry name" value="SRA"/>
    <property type="match status" value="1"/>
</dbReference>
<feature type="compositionally biased region" description="Polar residues" evidence="7">
    <location>
        <begin position="739"/>
        <end position="749"/>
    </location>
</feature>
<feature type="compositionally biased region" description="Basic residues" evidence="7">
    <location>
        <begin position="764"/>
        <end position="773"/>
    </location>
</feature>
<evidence type="ECO:0000256" key="3">
    <source>
        <dbReference type="ARBA" id="ARBA00022679"/>
    </source>
</evidence>
<feature type="region of interest" description="Disordered" evidence="7">
    <location>
        <begin position="705"/>
        <end position="784"/>
    </location>
</feature>
<evidence type="ECO:0000256" key="7">
    <source>
        <dbReference type="SAM" id="MobiDB-lite"/>
    </source>
</evidence>
<comment type="subcellular location">
    <subcellularLocation>
        <location evidence="1">Chromosome</location>
    </subcellularLocation>
    <subcellularLocation>
        <location evidence="6">Nucleus</location>
    </subcellularLocation>
</comment>
<feature type="domain" description="SET" evidence="8">
    <location>
        <begin position="545"/>
        <end position="682"/>
    </location>
</feature>
<keyword evidence="4" id="KW-0949">S-adenosyl-L-methionine</keyword>
<dbReference type="InterPro" id="IPR003616">
    <property type="entry name" value="Post-SET_dom"/>
</dbReference>
<dbReference type="SUPFAM" id="SSF82199">
    <property type="entry name" value="SET domain"/>
    <property type="match status" value="1"/>
</dbReference>
<dbReference type="InterPro" id="IPR003105">
    <property type="entry name" value="SRA_YDG"/>
</dbReference>
<dbReference type="GO" id="GO:0005634">
    <property type="term" value="C:nucleus"/>
    <property type="evidence" value="ECO:0007669"/>
    <property type="project" value="UniProtKB-SubCell"/>
</dbReference>
<dbReference type="GO" id="GO:0042054">
    <property type="term" value="F:histone methyltransferase activity"/>
    <property type="evidence" value="ECO:0007669"/>
    <property type="project" value="TreeGrafter"/>
</dbReference>
<keyword evidence="2" id="KW-0489">Methyltransferase</keyword>
<evidence type="ECO:0000313" key="11">
    <source>
        <dbReference type="EMBL" id="CEM36629.1"/>
    </source>
</evidence>
<evidence type="ECO:0000256" key="5">
    <source>
        <dbReference type="ARBA" id="ARBA00023242"/>
    </source>
</evidence>
<dbReference type="GO" id="GO:0005694">
    <property type="term" value="C:chromosome"/>
    <property type="evidence" value="ECO:0007669"/>
    <property type="project" value="UniProtKB-SubCell"/>
</dbReference>
<dbReference type="Gene3D" id="2.170.270.10">
    <property type="entry name" value="SET domain"/>
    <property type="match status" value="1"/>
</dbReference>
<accession>A0A0G4GZW5</accession>
<evidence type="ECO:0000256" key="1">
    <source>
        <dbReference type="ARBA" id="ARBA00004286"/>
    </source>
</evidence>
<keyword evidence="5 6" id="KW-0539">Nucleus</keyword>
<dbReference type="PROSITE" id="PS50868">
    <property type="entry name" value="POST_SET"/>
    <property type="match status" value="1"/>
</dbReference>
<dbReference type="GO" id="GO:0003690">
    <property type="term" value="F:double-stranded DNA binding"/>
    <property type="evidence" value="ECO:0007669"/>
    <property type="project" value="TreeGrafter"/>
</dbReference>
<sequence>MAQQRQFKEGELLDKGLYRSLTPKQKGQFLLQRWDQEFEALKDHNKVFRSIQEWLGLDEPVDVKGKPLLEFEPGTVFPYRNAMLLFGVHKQMVAGIAFRDGICTSVVSNGGYKDDWDRGSRVVYAGEGKAEEDDQTLSRGNDALLSAYAKGEKIRFVRGYKALSQYAPPWGFRYDGLFTVRNAYVDTTVERGARRRVWKFVLQSTQMADYVLLRAPRANEVQSCLPPAGTEKRALADRNSSDFIKEQRKMLNREPTRAIPLLFPTPDHDAAADATTRIAHQTLRLTTLELVLLDQHNAMKQQIEKVLSGYVKENDETFRQEHGDESLDRLVEYIDASQGWFEGEAFGAHDFFPYLLVVQYKDKDDNVQMTEILPIPRTLESDVACTMFPQLQERDDNISMSILCQLPLPDWDPMLDIAQRRESCDVPVVSTDGYGVGAVLNNLPSYMPYQLQLHKPPVMNPPLPHICAGCVPPDKRAIAEKEKYWDEESGEWAWKDEDGTVCSAGLNTDKLWPGAVAYCSESSPCKTANVDHVCSNWSPAWLGQLGVPVCISHSDKLGWGLVAQSAIGAGDFVGEFAGEVITLGEWRARVLKYENDPTGGKYQYAISVLPFDQLPKGADALAPAVDAMYFGNAMRYANHSCEPNMERKVIFCGDPSKGCIPQIGFFAIRDIEEGEPLTYDYMSDGFGRAKGLQCFCGSSKCTGTIGGDPPTRDRRVHGSPAAAAAATAASASASASASGQDGTQDQPGSSKGKDGKPAPAPPANKKKPGKRKRQGGDGDGPYIHDWAPLIAEREGGFPDDVLAATRGSGRGPWDSDPRPWQQFTLVDEKDEAHRRKKARRVSGGGAARIWMHG</sequence>
<keyword evidence="12" id="KW-1185">Reference proteome</keyword>
<dbReference type="SMART" id="SM00317">
    <property type="entry name" value="SET"/>
    <property type="match status" value="1"/>
</dbReference>
<feature type="region of interest" description="Disordered" evidence="7">
    <location>
        <begin position="799"/>
        <end position="853"/>
    </location>
</feature>
<feature type="compositionally biased region" description="Low complexity" evidence="7">
    <location>
        <begin position="721"/>
        <end position="738"/>
    </location>
</feature>
<dbReference type="InterPro" id="IPR036987">
    <property type="entry name" value="SRA-YDG_sf"/>
</dbReference>
<dbReference type="PhylomeDB" id="A0A0G4GZW5"/>
<name>A0A0G4GZW5_VITBC</name>
<feature type="domain" description="Post-SET" evidence="9">
    <location>
        <begin position="690"/>
        <end position="706"/>
    </location>
</feature>
<dbReference type="GO" id="GO:0032259">
    <property type="term" value="P:methylation"/>
    <property type="evidence" value="ECO:0007669"/>
    <property type="project" value="UniProtKB-KW"/>
</dbReference>
<dbReference type="STRING" id="1169540.A0A0G4GZW5"/>
<dbReference type="PROSITE" id="PS51015">
    <property type="entry name" value="YDG"/>
    <property type="match status" value="1"/>
</dbReference>
<dbReference type="Pfam" id="PF02182">
    <property type="entry name" value="SAD_SRA"/>
    <property type="match status" value="1"/>
</dbReference>
<evidence type="ECO:0000259" key="8">
    <source>
        <dbReference type="PROSITE" id="PS50280"/>
    </source>
</evidence>
<protein>
    <recommendedName>
        <fullName evidence="13">SET domain-containing protein</fullName>
    </recommendedName>
</protein>
<dbReference type="InParanoid" id="A0A0G4GZW5"/>
<dbReference type="Pfam" id="PF00856">
    <property type="entry name" value="SET"/>
    <property type="match status" value="1"/>
</dbReference>
<dbReference type="EMBL" id="CDMY01000897">
    <property type="protein sequence ID" value="CEM36629.1"/>
    <property type="molecule type" value="Genomic_DNA"/>
</dbReference>
<reference evidence="11 12" key="1">
    <citation type="submission" date="2014-11" db="EMBL/GenBank/DDBJ databases">
        <authorList>
            <person name="Zhu J."/>
            <person name="Qi W."/>
            <person name="Song R."/>
        </authorList>
    </citation>
    <scope>NUCLEOTIDE SEQUENCE [LARGE SCALE GENOMIC DNA]</scope>
</reference>
<evidence type="ECO:0000256" key="6">
    <source>
        <dbReference type="PROSITE-ProRule" id="PRU00358"/>
    </source>
</evidence>
<evidence type="ECO:0000256" key="4">
    <source>
        <dbReference type="ARBA" id="ARBA00022691"/>
    </source>
</evidence>
<dbReference type="SUPFAM" id="SSF88697">
    <property type="entry name" value="PUA domain-like"/>
    <property type="match status" value="1"/>
</dbReference>
<dbReference type="PANTHER" id="PTHR45660:SF13">
    <property type="entry name" value="HISTONE-LYSINE N-METHYLTRANSFERASE SETMAR"/>
    <property type="match status" value="1"/>
</dbReference>
<dbReference type="InterPro" id="IPR051357">
    <property type="entry name" value="H3K9_HMTase_SUVAR3-9"/>
</dbReference>
<feature type="domain" description="YDG" evidence="10">
    <location>
        <begin position="66"/>
        <end position="204"/>
    </location>
</feature>
<keyword evidence="3" id="KW-0808">Transferase</keyword>
<evidence type="ECO:0000256" key="2">
    <source>
        <dbReference type="ARBA" id="ARBA00022603"/>
    </source>
</evidence>
<dbReference type="InterPro" id="IPR001214">
    <property type="entry name" value="SET_dom"/>
</dbReference>
<dbReference type="Gene3D" id="2.30.280.10">
    <property type="entry name" value="SRA-YDG"/>
    <property type="match status" value="1"/>
</dbReference>
<evidence type="ECO:0000313" key="12">
    <source>
        <dbReference type="Proteomes" id="UP000041254"/>
    </source>
</evidence>
<dbReference type="PANTHER" id="PTHR45660">
    <property type="entry name" value="HISTONE-LYSINE N-METHYLTRANSFERASE SETMAR"/>
    <property type="match status" value="1"/>
</dbReference>
<dbReference type="InterPro" id="IPR015947">
    <property type="entry name" value="PUA-like_sf"/>
</dbReference>
<dbReference type="VEuPathDB" id="CryptoDB:Vbra_19185"/>
<evidence type="ECO:0000259" key="9">
    <source>
        <dbReference type="PROSITE" id="PS50868"/>
    </source>
</evidence>
<organism evidence="11 12">
    <name type="scientific">Vitrella brassicaformis (strain CCMP3155)</name>
    <dbReference type="NCBI Taxonomy" id="1169540"/>
    <lineage>
        <taxon>Eukaryota</taxon>
        <taxon>Sar</taxon>
        <taxon>Alveolata</taxon>
        <taxon>Colpodellida</taxon>
        <taxon>Vitrellaceae</taxon>
        <taxon>Vitrella</taxon>
    </lineage>
</organism>
<dbReference type="OrthoDB" id="616263at2759"/>
<evidence type="ECO:0008006" key="13">
    <source>
        <dbReference type="Google" id="ProtNLM"/>
    </source>
</evidence>
<dbReference type="PROSITE" id="PS50280">
    <property type="entry name" value="SET"/>
    <property type="match status" value="1"/>
</dbReference>
<dbReference type="Proteomes" id="UP000041254">
    <property type="component" value="Unassembled WGS sequence"/>
</dbReference>